<keyword evidence="2" id="KW-1185">Reference proteome</keyword>
<dbReference type="EMBL" id="BAAANY010000029">
    <property type="protein sequence ID" value="GAA1703544.1"/>
    <property type="molecule type" value="Genomic_DNA"/>
</dbReference>
<organism evidence="1 2">
    <name type="scientific">Fodinicola feengrottensis</name>
    <dbReference type="NCBI Taxonomy" id="435914"/>
    <lineage>
        <taxon>Bacteria</taxon>
        <taxon>Bacillati</taxon>
        <taxon>Actinomycetota</taxon>
        <taxon>Actinomycetes</taxon>
        <taxon>Mycobacteriales</taxon>
        <taxon>Fodinicola</taxon>
    </lineage>
</organism>
<gene>
    <name evidence="1" type="ORF">GCM10009765_61010</name>
</gene>
<reference evidence="1 2" key="1">
    <citation type="journal article" date="2019" name="Int. J. Syst. Evol. Microbiol.">
        <title>The Global Catalogue of Microorganisms (GCM) 10K type strain sequencing project: providing services to taxonomists for standard genome sequencing and annotation.</title>
        <authorList>
            <consortium name="The Broad Institute Genomics Platform"/>
            <consortium name="The Broad Institute Genome Sequencing Center for Infectious Disease"/>
            <person name="Wu L."/>
            <person name="Ma J."/>
        </authorList>
    </citation>
    <scope>NUCLEOTIDE SEQUENCE [LARGE SCALE GENOMIC DNA]</scope>
    <source>
        <strain evidence="1 2">JCM 14718</strain>
    </source>
</reference>
<name>A0ABN2IF74_9ACTN</name>
<evidence type="ECO:0000313" key="2">
    <source>
        <dbReference type="Proteomes" id="UP001500618"/>
    </source>
</evidence>
<proteinExistence type="predicted"/>
<protein>
    <submittedName>
        <fullName evidence="1">Uncharacterized protein</fullName>
    </submittedName>
</protein>
<dbReference type="Proteomes" id="UP001500618">
    <property type="component" value="Unassembled WGS sequence"/>
</dbReference>
<comment type="caution">
    <text evidence="1">The sequence shown here is derived from an EMBL/GenBank/DDBJ whole genome shotgun (WGS) entry which is preliminary data.</text>
</comment>
<sequence length="355" mass="36230">MVGAALQVVGAETAQAAPQPPAPTTSKARAAAKAAQTGQPVEIPDLTTATSQTFANPDGTLTDQVAAAPVRARHADGSWGDLDFTLTTAANGSVVPAASPYGAVLSGGGTGALVKLAQGTKTLSLSWPNGSLPQPVLSGATATYPNVLPDVDLRASLGADGFSEVLVVKTRQAASNPALAKVRFTTAVGGVTIHGDGNSFSAVDGSGAEIFGSGTPMMWDSVGASASARVPGMTRQNASPADAPPADSHEAAMPMAVSSNAVEVTPSQTLLTGSDSVFPVYIDPSVSVVGGWSMINANHLDQSYLSYDRNEGAKVGFIEQPGDGNELYRSMWRYGTSAFAGKHVRNWNEITFQVG</sequence>
<accession>A0ABN2IF74</accession>
<evidence type="ECO:0000313" key="1">
    <source>
        <dbReference type="EMBL" id="GAA1703544.1"/>
    </source>
</evidence>